<evidence type="ECO:0000313" key="2">
    <source>
        <dbReference type="EMBL" id="KKB84028.1"/>
    </source>
</evidence>
<dbReference type="PATRIC" id="fig|1121477.3.peg.3596"/>
<name>A0A0F5LP09_9HYPH</name>
<protein>
    <recommendedName>
        <fullName evidence="1">BioF2-like acetyltransferase domain-containing protein</fullName>
    </recommendedName>
</protein>
<dbReference type="EMBL" id="LAJF01000084">
    <property type="protein sequence ID" value="KKB84028.1"/>
    <property type="molecule type" value="Genomic_DNA"/>
</dbReference>
<dbReference type="Gene3D" id="3.40.630.30">
    <property type="match status" value="1"/>
</dbReference>
<dbReference type="STRING" id="1121477.SAMN02745223_00695"/>
<dbReference type="InterPro" id="IPR038740">
    <property type="entry name" value="BioF2-like_GNAT_dom"/>
</dbReference>
<feature type="domain" description="BioF2-like acetyltransferase" evidence="1">
    <location>
        <begin position="197"/>
        <end position="345"/>
    </location>
</feature>
<dbReference type="Pfam" id="PF13480">
    <property type="entry name" value="Acetyltransf_6"/>
    <property type="match status" value="1"/>
</dbReference>
<keyword evidence="3" id="KW-1185">Reference proteome</keyword>
<evidence type="ECO:0000259" key="1">
    <source>
        <dbReference type="Pfam" id="PF13480"/>
    </source>
</evidence>
<gene>
    <name evidence="2" type="ORF">VW29_12210</name>
</gene>
<organism evidence="2 3">
    <name type="scientific">Devosia limi DSM 17137</name>
    <dbReference type="NCBI Taxonomy" id="1121477"/>
    <lineage>
        <taxon>Bacteria</taxon>
        <taxon>Pseudomonadati</taxon>
        <taxon>Pseudomonadota</taxon>
        <taxon>Alphaproteobacteria</taxon>
        <taxon>Hyphomicrobiales</taxon>
        <taxon>Devosiaceae</taxon>
        <taxon>Devosia</taxon>
    </lineage>
</organism>
<dbReference type="InterPro" id="IPR016181">
    <property type="entry name" value="Acyl_CoA_acyltransferase"/>
</dbReference>
<dbReference type="RefSeq" id="WP_046135547.1">
    <property type="nucleotide sequence ID" value="NZ_FQVC01000002.1"/>
</dbReference>
<dbReference type="SUPFAM" id="SSF55729">
    <property type="entry name" value="Acyl-CoA N-acyltransferases (Nat)"/>
    <property type="match status" value="1"/>
</dbReference>
<reference evidence="2 3" key="1">
    <citation type="submission" date="2015-03" db="EMBL/GenBank/DDBJ databases">
        <authorList>
            <person name="Hassan Y.I."/>
            <person name="Lepp D."/>
            <person name="Zhou T."/>
        </authorList>
    </citation>
    <scope>NUCLEOTIDE SEQUENCE [LARGE SCALE GENOMIC DNA]</scope>
    <source>
        <strain evidence="2 3">DSM 17137</strain>
    </source>
</reference>
<proteinExistence type="predicted"/>
<evidence type="ECO:0000313" key="3">
    <source>
        <dbReference type="Proteomes" id="UP000033608"/>
    </source>
</evidence>
<dbReference type="AlphaFoldDB" id="A0A0F5LP09"/>
<comment type="caution">
    <text evidence="2">The sequence shown here is derived from an EMBL/GenBank/DDBJ whole genome shotgun (WGS) entry which is preliminary data.</text>
</comment>
<accession>A0A0F5LP09</accession>
<sequence length="411" mass="44877">MHSAGAALGQTPTELIAGDADASPDALRAAVTVTITDRIEEVEAAWRQLEAGAIESPGQNYDFIRLWTRNRGLKPQAQCYVVGSVDGVPVALLPLHRKRVNGVWVLTWFPGSNVGCYAPVADYERLAALGVAGRKALWSAMTAQLTGADAIFLRSIPAAVGGYAGLFDELGATLTVDTLYRAEFSSWQDCDSQQRSKSRRKHDRQQGDRLNALGAVSFEEIGNGGESRCAIEVMFRQRSARFKAMGIRDTFVRDKLVSFYHEAIREGSGVYVLLHVLRLDGAIVAVRYNIVQGDRMFCLISSMSDDVAIQHGSPGKQCLLRVMQSVFDQGIAVFDMGAGFTDEKRHWCNVQVPVQHHYIGLNGRGVVIVAVHRALQKTRARIKANKTLKAWVRGVGQLGGRLTGGAKAEKP</sequence>
<dbReference type="Proteomes" id="UP000033608">
    <property type="component" value="Unassembled WGS sequence"/>
</dbReference>